<feature type="binding site" description="in other chain" evidence="9">
    <location>
        <position position="115"/>
    </location>
    <ligand>
        <name>5-phospho-alpha-D-ribose 1-diphosphate</name>
        <dbReference type="ChEBI" id="CHEBI:58017"/>
        <note>ligand shared between dimeric partners</note>
    </ligand>
</feature>
<dbReference type="GO" id="GO:0046132">
    <property type="term" value="P:pyrimidine ribonucleoside biosynthetic process"/>
    <property type="evidence" value="ECO:0007669"/>
    <property type="project" value="TreeGrafter"/>
</dbReference>
<dbReference type="GO" id="GO:0004588">
    <property type="term" value="F:orotate phosphoribosyltransferase activity"/>
    <property type="evidence" value="ECO:0007669"/>
    <property type="project" value="UniProtKB-UniRule"/>
</dbReference>
<dbReference type="EC" id="2.4.2.10" evidence="5 9"/>
<dbReference type="GO" id="GO:0006207">
    <property type="term" value="P:'de novo' pyrimidine nucleobase biosynthetic process"/>
    <property type="evidence" value="ECO:0007669"/>
    <property type="project" value="TreeGrafter"/>
</dbReference>
<feature type="binding site" description="in other chain" evidence="9">
    <location>
        <begin position="139"/>
        <end position="147"/>
    </location>
    <ligand>
        <name>5-phospho-alpha-D-ribose 1-diphosphate</name>
        <dbReference type="ChEBI" id="CHEBI:58017"/>
        <note>ligand shared between dimeric partners</note>
    </ligand>
</feature>
<evidence type="ECO:0000256" key="5">
    <source>
        <dbReference type="ARBA" id="ARBA00011971"/>
    </source>
</evidence>
<dbReference type="KEGG" id="ctes:O987_01345"/>
<dbReference type="CDD" id="cd06223">
    <property type="entry name" value="PRTases_typeI"/>
    <property type="match status" value="1"/>
</dbReference>
<protein>
    <recommendedName>
        <fullName evidence="5 9">Orotate phosphoribosyltransferase</fullName>
        <shortName evidence="9">OPRT</shortName>
        <shortName evidence="9">OPRTase</shortName>
        <ecNumber evidence="5 9">2.4.2.10</ecNumber>
    </recommendedName>
</protein>
<evidence type="ECO:0000256" key="9">
    <source>
        <dbReference type="HAMAP-Rule" id="MF_01208"/>
    </source>
</evidence>
<dbReference type="FunFam" id="3.40.50.2020:FF:000008">
    <property type="entry name" value="Orotate phosphoribosyltransferase"/>
    <property type="match status" value="1"/>
</dbReference>
<evidence type="ECO:0000256" key="3">
    <source>
        <dbReference type="ARBA" id="ARBA00006340"/>
    </source>
</evidence>
<dbReference type="InterPro" id="IPR023031">
    <property type="entry name" value="OPRT"/>
</dbReference>
<sequence length="239" mass="25830">MNKDESMVVSEKPMGGADRLAQDFVQFAVDAGVLRFGEFKTKAGRMSPYFFNAGLFDDGAKMARLSEFYAKAILASGMEFDMVFGPAYKGIPLAATVAVELARQGKNVPFAYNRKEAKDHGEGGTLVGAPLKGRVLIIDDVMSAGTAARESIAIIKAAGAEPHAVAIALDRQEMATENGQDVSHSAVQYVRNQLGMQVCAIAKLADLLLYLEQQGGEAGPEHHERVLAYRQRYGVEDKE</sequence>
<dbReference type="Gene3D" id="3.40.50.2020">
    <property type="match status" value="1"/>
</dbReference>
<reference evidence="11 12" key="1">
    <citation type="journal article" date="2014" name="Genome Announc.">
        <title>Complete Genome Sequence of Polychlorinated Biphenyl Degrader Comamonas testosteroni TK102 (NBRC 109938).</title>
        <authorList>
            <person name="Fukuda K."/>
            <person name="Hosoyama A."/>
            <person name="Tsuchikane K."/>
            <person name="Ohji S."/>
            <person name="Yamazoe A."/>
            <person name="Fujita N."/>
            <person name="Shintani M."/>
            <person name="Kimbara K."/>
        </authorList>
    </citation>
    <scope>NUCLEOTIDE SEQUENCE [LARGE SCALE GENOMIC DNA]</scope>
    <source>
        <strain evidence="11">TK102</strain>
    </source>
</reference>
<dbReference type="SUPFAM" id="SSF53271">
    <property type="entry name" value="PRTase-like"/>
    <property type="match status" value="1"/>
</dbReference>
<dbReference type="Pfam" id="PF00156">
    <property type="entry name" value="Pribosyltran"/>
    <property type="match status" value="1"/>
</dbReference>
<feature type="binding site" evidence="9">
    <location>
        <position position="171"/>
    </location>
    <ligand>
        <name>orotate</name>
        <dbReference type="ChEBI" id="CHEBI:30839"/>
    </ligand>
</feature>
<evidence type="ECO:0000256" key="7">
    <source>
        <dbReference type="ARBA" id="ARBA00022679"/>
    </source>
</evidence>
<dbReference type="EMBL" id="CP006704">
    <property type="protein sequence ID" value="AIJ44466.1"/>
    <property type="molecule type" value="Genomic_DNA"/>
</dbReference>
<dbReference type="UniPathway" id="UPA00070">
    <property type="reaction ID" value="UER00119"/>
</dbReference>
<dbReference type="GO" id="GO:0044205">
    <property type="term" value="P:'de novo' UMP biosynthetic process"/>
    <property type="evidence" value="ECO:0007669"/>
    <property type="project" value="UniProtKB-UniRule"/>
</dbReference>
<comment type="cofactor">
    <cofactor evidence="9">
        <name>Mg(2+)</name>
        <dbReference type="ChEBI" id="CHEBI:18420"/>
    </cofactor>
</comment>
<feature type="binding site" evidence="9">
    <location>
        <position position="143"/>
    </location>
    <ligand>
        <name>orotate</name>
        <dbReference type="ChEBI" id="CHEBI:30839"/>
    </ligand>
</feature>
<evidence type="ECO:0000313" key="11">
    <source>
        <dbReference type="EMBL" id="AIJ44466.1"/>
    </source>
</evidence>
<comment type="function">
    <text evidence="1 9">Catalyzes the transfer of a ribosyl phosphate group from 5-phosphoribose 1-diphosphate to orotate, leading to the formation of orotidine monophosphate (OMP).</text>
</comment>
<gene>
    <name evidence="9" type="primary">pyrE</name>
    <name evidence="11" type="ORF">O987_01345</name>
</gene>
<feature type="binding site" evidence="9">
    <location>
        <begin position="50"/>
        <end position="51"/>
    </location>
    <ligand>
        <name>orotate</name>
        <dbReference type="ChEBI" id="CHEBI:30839"/>
    </ligand>
</feature>
<accession>A0A076PIA8</accession>
<evidence type="ECO:0000256" key="4">
    <source>
        <dbReference type="ARBA" id="ARBA00011738"/>
    </source>
</evidence>
<dbReference type="GO" id="GO:0000287">
    <property type="term" value="F:magnesium ion binding"/>
    <property type="evidence" value="ECO:0007669"/>
    <property type="project" value="UniProtKB-UniRule"/>
</dbReference>
<feature type="binding site" evidence="9">
    <location>
        <position position="114"/>
    </location>
    <ligand>
        <name>5-phospho-alpha-D-ribose 1-diphosphate</name>
        <dbReference type="ChEBI" id="CHEBI:58017"/>
        <note>ligand shared between dimeric partners</note>
    </ligand>
</feature>
<comment type="subunit">
    <text evidence="4 9">Homodimer.</text>
</comment>
<comment type="catalytic activity">
    <reaction evidence="9">
        <text>orotidine 5'-phosphate + diphosphate = orotate + 5-phospho-alpha-D-ribose 1-diphosphate</text>
        <dbReference type="Rhea" id="RHEA:10380"/>
        <dbReference type="ChEBI" id="CHEBI:30839"/>
        <dbReference type="ChEBI" id="CHEBI:33019"/>
        <dbReference type="ChEBI" id="CHEBI:57538"/>
        <dbReference type="ChEBI" id="CHEBI:58017"/>
        <dbReference type="EC" id="2.4.2.10"/>
    </reaction>
</comment>
<dbReference type="InterPro" id="IPR004467">
    <property type="entry name" value="Or_phspho_trans_dom"/>
</dbReference>
<dbReference type="InterPro" id="IPR000836">
    <property type="entry name" value="PRTase_dom"/>
</dbReference>
<dbReference type="InterPro" id="IPR029057">
    <property type="entry name" value="PRTase-like"/>
</dbReference>
<keyword evidence="7 9" id="KW-0808">Transferase</keyword>
<dbReference type="AlphaFoldDB" id="A0A076PIA8"/>
<evidence type="ECO:0000256" key="6">
    <source>
        <dbReference type="ARBA" id="ARBA00022676"/>
    </source>
</evidence>
<feature type="binding site" description="in other chain" evidence="9">
    <location>
        <position position="42"/>
    </location>
    <ligand>
        <name>5-phospho-alpha-D-ribose 1-diphosphate</name>
        <dbReference type="ChEBI" id="CHEBI:58017"/>
        <note>ligand shared between dimeric partners</note>
    </ligand>
</feature>
<organism evidence="11 12">
    <name type="scientific">Comamonas testosteroni TK102</name>
    <dbReference type="NCBI Taxonomy" id="1392005"/>
    <lineage>
        <taxon>Bacteria</taxon>
        <taxon>Pseudomonadati</taxon>
        <taxon>Pseudomonadota</taxon>
        <taxon>Betaproteobacteria</taxon>
        <taxon>Burkholderiales</taxon>
        <taxon>Comamonadaceae</taxon>
        <taxon>Comamonas</taxon>
    </lineage>
</organism>
<evidence type="ECO:0000256" key="2">
    <source>
        <dbReference type="ARBA" id="ARBA00004889"/>
    </source>
</evidence>
<evidence type="ECO:0000256" key="8">
    <source>
        <dbReference type="ARBA" id="ARBA00022975"/>
    </source>
</evidence>
<evidence type="ECO:0000313" key="12">
    <source>
        <dbReference type="Proteomes" id="UP000028782"/>
    </source>
</evidence>
<name>A0A076PIA8_COMTE</name>
<proteinExistence type="inferred from homology"/>
<feature type="domain" description="Phosphoribosyltransferase" evidence="10">
    <location>
        <begin position="59"/>
        <end position="172"/>
    </location>
</feature>
<dbReference type="HOGENOM" id="CLU_074878_0_1_4"/>
<dbReference type="NCBIfam" id="TIGR00336">
    <property type="entry name" value="pyrE"/>
    <property type="match status" value="1"/>
</dbReference>
<keyword evidence="6 9" id="KW-0328">Glycosyltransferase</keyword>
<dbReference type="GO" id="GO:0005737">
    <property type="term" value="C:cytoplasm"/>
    <property type="evidence" value="ECO:0007669"/>
    <property type="project" value="TreeGrafter"/>
</dbReference>
<feature type="binding site" evidence="9">
    <location>
        <position position="120"/>
    </location>
    <ligand>
        <name>5-phospho-alpha-D-ribose 1-diphosphate</name>
        <dbReference type="ChEBI" id="CHEBI:58017"/>
        <note>ligand shared between dimeric partners</note>
    </ligand>
</feature>
<keyword evidence="8 9" id="KW-0665">Pyrimidine biosynthesis</keyword>
<evidence type="ECO:0000259" key="10">
    <source>
        <dbReference type="Pfam" id="PF00156"/>
    </source>
</evidence>
<dbReference type="HAMAP" id="MF_01208">
    <property type="entry name" value="PyrE"/>
    <property type="match status" value="1"/>
</dbReference>
<dbReference type="PANTHER" id="PTHR46683:SF1">
    <property type="entry name" value="OROTATE PHOSPHORIBOSYLTRANSFERASE 1-RELATED"/>
    <property type="match status" value="1"/>
</dbReference>
<feature type="binding site" description="in other chain" evidence="9">
    <location>
        <begin position="88"/>
        <end position="89"/>
    </location>
    <ligand>
        <name>5-phospho-alpha-D-ribose 1-diphosphate</name>
        <dbReference type="ChEBI" id="CHEBI:58017"/>
        <note>ligand shared between dimeric partners</note>
    </ligand>
</feature>
<comment type="similarity">
    <text evidence="3 9">Belongs to the purine/pyrimidine phosphoribosyltransferase family. PyrE subfamily.</text>
</comment>
<comment type="pathway">
    <text evidence="2 9">Pyrimidine metabolism; UMP biosynthesis via de novo pathway; UMP from orotate: step 1/2.</text>
</comment>
<feature type="binding site" evidence="9">
    <location>
        <position position="118"/>
    </location>
    <ligand>
        <name>5-phospho-alpha-D-ribose 1-diphosphate</name>
        <dbReference type="ChEBI" id="CHEBI:58017"/>
        <note>ligand shared between dimeric partners</note>
    </ligand>
</feature>
<evidence type="ECO:0000256" key="1">
    <source>
        <dbReference type="ARBA" id="ARBA00003769"/>
    </source>
</evidence>
<dbReference type="PANTHER" id="PTHR46683">
    <property type="entry name" value="OROTATE PHOSPHORIBOSYLTRANSFERASE 1-RELATED"/>
    <property type="match status" value="1"/>
</dbReference>
<keyword evidence="9" id="KW-0460">Magnesium</keyword>
<dbReference type="Proteomes" id="UP000028782">
    <property type="component" value="Chromosome"/>
</dbReference>